<evidence type="ECO:0000313" key="2">
    <source>
        <dbReference type="EMBL" id="RDX76706.1"/>
    </source>
</evidence>
<organism evidence="2 3">
    <name type="scientific">Mucuna pruriens</name>
    <name type="common">Velvet bean</name>
    <name type="synonym">Dolichos pruriens</name>
    <dbReference type="NCBI Taxonomy" id="157652"/>
    <lineage>
        <taxon>Eukaryota</taxon>
        <taxon>Viridiplantae</taxon>
        <taxon>Streptophyta</taxon>
        <taxon>Embryophyta</taxon>
        <taxon>Tracheophyta</taxon>
        <taxon>Spermatophyta</taxon>
        <taxon>Magnoliopsida</taxon>
        <taxon>eudicotyledons</taxon>
        <taxon>Gunneridae</taxon>
        <taxon>Pentapetalae</taxon>
        <taxon>rosids</taxon>
        <taxon>fabids</taxon>
        <taxon>Fabales</taxon>
        <taxon>Fabaceae</taxon>
        <taxon>Papilionoideae</taxon>
        <taxon>50 kb inversion clade</taxon>
        <taxon>NPAAA clade</taxon>
        <taxon>indigoferoid/millettioid clade</taxon>
        <taxon>Phaseoleae</taxon>
        <taxon>Mucuna</taxon>
    </lineage>
</organism>
<feature type="region of interest" description="Disordered" evidence="1">
    <location>
        <begin position="33"/>
        <end position="53"/>
    </location>
</feature>
<evidence type="ECO:0000313" key="3">
    <source>
        <dbReference type="Proteomes" id="UP000257109"/>
    </source>
</evidence>
<gene>
    <name evidence="2" type="ORF">CR513_43271</name>
</gene>
<feature type="non-terminal residue" evidence="2">
    <location>
        <position position="121"/>
    </location>
</feature>
<sequence length="121" mass="13339">MATILEKYGVVHRVATAYHPKTNDQAELIKSITHSSAGQPELTRVNKRASVEMKSSRPDRLRLGQARFVSAVLALRSCALFTRLGIHPDYTLIISFSRSRSLHFHGGAQCCFGISLDRGSA</sequence>
<dbReference type="Proteomes" id="UP000257109">
    <property type="component" value="Unassembled WGS sequence"/>
</dbReference>
<keyword evidence="3" id="KW-1185">Reference proteome</keyword>
<name>A0A371FEJ8_MUCPR</name>
<accession>A0A371FEJ8</accession>
<evidence type="ECO:0000256" key="1">
    <source>
        <dbReference type="SAM" id="MobiDB-lite"/>
    </source>
</evidence>
<protein>
    <recommendedName>
        <fullName evidence="4">Integrase catalytic domain-containing protein</fullName>
    </recommendedName>
</protein>
<dbReference type="EMBL" id="QJKJ01009410">
    <property type="protein sequence ID" value="RDX76706.1"/>
    <property type="molecule type" value="Genomic_DNA"/>
</dbReference>
<comment type="caution">
    <text evidence="2">The sequence shown here is derived from an EMBL/GenBank/DDBJ whole genome shotgun (WGS) entry which is preliminary data.</text>
</comment>
<feature type="non-terminal residue" evidence="2">
    <location>
        <position position="1"/>
    </location>
</feature>
<dbReference type="AlphaFoldDB" id="A0A371FEJ8"/>
<proteinExistence type="predicted"/>
<reference evidence="2" key="1">
    <citation type="submission" date="2018-05" db="EMBL/GenBank/DDBJ databases">
        <title>Draft genome of Mucuna pruriens seed.</title>
        <authorList>
            <person name="Nnadi N.E."/>
            <person name="Vos R."/>
            <person name="Hasami M.H."/>
            <person name="Devisetty U.K."/>
            <person name="Aguiy J.C."/>
        </authorList>
    </citation>
    <scope>NUCLEOTIDE SEQUENCE [LARGE SCALE GENOMIC DNA]</scope>
    <source>
        <strain evidence="2">JCA_2017</strain>
    </source>
</reference>
<evidence type="ECO:0008006" key="4">
    <source>
        <dbReference type="Google" id="ProtNLM"/>
    </source>
</evidence>